<feature type="compositionally biased region" description="Gly residues" evidence="1">
    <location>
        <begin position="154"/>
        <end position="168"/>
    </location>
</feature>
<reference evidence="3" key="1">
    <citation type="journal article" date="2019" name="Int. J. Syst. Evol. Microbiol.">
        <title>The Global Catalogue of Microorganisms (GCM) 10K type strain sequencing project: providing services to taxonomists for standard genome sequencing and annotation.</title>
        <authorList>
            <consortium name="The Broad Institute Genomics Platform"/>
            <consortium name="The Broad Institute Genome Sequencing Center for Infectious Disease"/>
            <person name="Wu L."/>
            <person name="Ma J."/>
        </authorList>
    </citation>
    <scope>NUCLEOTIDE SEQUENCE [LARGE SCALE GENOMIC DNA]</scope>
    <source>
        <strain evidence="3">JCM 31404</strain>
    </source>
</reference>
<proteinExistence type="predicted"/>
<evidence type="ECO:0000256" key="1">
    <source>
        <dbReference type="SAM" id="MobiDB-lite"/>
    </source>
</evidence>
<keyword evidence="3" id="KW-1185">Reference proteome</keyword>
<evidence type="ECO:0000313" key="2">
    <source>
        <dbReference type="EMBL" id="GGR56115.1"/>
    </source>
</evidence>
<accession>A0ABQ2RUJ3</accession>
<dbReference type="RefSeq" id="WP_189064576.1">
    <property type="nucleotide sequence ID" value="NZ_BMQM01000009.1"/>
</dbReference>
<comment type="caution">
    <text evidence="2">The sequence shown here is derived from an EMBL/GenBank/DDBJ whole genome shotgun (WGS) entry which is preliminary data.</text>
</comment>
<dbReference type="InterPro" id="IPR011749">
    <property type="entry name" value="CHP02243"/>
</dbReference>
<dbReference type="EMBL" id="BMQM01000009">
    <property type="protein sequence ID" value="GGR56115.1"/>
    <property type="molecule type" value="Genomic_DNA"/>
</dbReference>
<feature type="region of interest" description="Disordered" evidence="1">
    <location>
        <begin position="148"/>
        <end position="171"/>
    </location>
</feature>
<name>A0ABQ2RUJ3_9DEIO</name>
<sequence length="710" mass="76634">MPLPTVNLDDRRFDDILDEARRLIPQYCPEWTDHNASDPGIAIIEIFAWMTDLLLYRVNQVPDKLLIAFLDMIGVQLAPPRAAGAPVTFYLSAPQDTPLAIAAGTEVATLRTEVNEAIVFSTERGGVVRPPTLLGLFSANTLAQVRMDSDGQTGADGGVTAGPQGSGHAGTQHDLAQLGLPGHRFPIFQPEPRPGDALFVQLAGDHSDHVLALIFGVELAGGAGVNPNHPPYVWEAWQGGVGRWATCEVEYDGTQAFNVSGELILRLPTMREGVFFDTSGYWLRCRLTNEQMHAGYKVSPDLETLQIDARGVTVPARHATIVRGELLGQSSGVPGQRFRLLRGPVLNLDPERDVIEVMTPEGEAHIYAPVADFSASTPDDRHFTLDTGSGEVAFGPSILQPDGSVYRFGAVPAQDATVRMRRYQYGGGASGNVPARTLTVLKSSIPYVARVTNHAPAAGGRNGQLLEDAIQRVPTLLHTRTRAVTADDYEHLAAQVPGVARARCVTPNMAAPGQTYPGQLRALNVPPGQVTLAVLPSVSFEDQITRGDDSADPFAPLSARIAPERLTLSAELRGAVQEDLDLRRPVGTTLDLRAPQYVWVSVTATIRAYAGASRPAREDVRRRATQALYRYLNPYTGGPDGRGWPFGRTLSLSELYGLLRGVSGVEVAEDVQVVLTEPGQPQQRETITGSLPLPPQALIVSDVHVVRVDH</sequence>
<dbReference type="Proteomes" id="UP000634308">
    <property type="component" value="Unassembled WGS sequence"/>
</dbReference>
<gene>
    <name evidence="2" type="ORF">GCM10008959_17180</name>
</gene>
<organism evidence="2 3">
    <name type="scientific">Deinococcus seoulensis</name>
    <dbReference type="NCBI Taxonomy" id="1837379"/>
    <lineage>
        <taxon>Bacteria</taxon>
        <taxon>Thermotogati</taxon>
        <taxon>Deinococcota</taxon>
        <taxon>Deinococci</taxon>
        <taxon>Deinococcales</taxon>
        <taxon>Deinococcaceae</taxon>
        <taxon>Deinococcus</taxon>
    </lineage>
</organism>
<evidence type="ECO:0000313" key="3">
    <source>
        <dbReference type="Proteomes" id="UP000634308"/>
    </source>
</evidence>
<protein>
    <submittedName>
        <fullName evidence="2">Baseplate assembly protein</fullName>
    </submittedName>
</protein>
<dbReference type="NCBIfam" id="TIGR02243">
    <property type="entry name" value="putative baseplate assembly protein"/>
    <property type="match status" value="1"/>
</dbReference>